<accession>A0A8S1GVE0</accession>
<organism evidence="2 3">
    <name type="scientific">Caenorhabditis auriculariae</name>
    <dbReference type="NCBI Taxonomy" id="2777116"/>
    <lineage>
        <taxon>Eukaryota</taxon>
        <taxon>Metazoa</taxon>
        <taxon>Ecdysozoa</taxon>
        <taxon>Nematoda</taxon>
        <taxon>Chromadorea</taxon>
        <taxon>Rhabditida</taxon>
        <taxon>Rhabditina</taxon>
        <taxon>Rhabditomorpha</taxon>
        <taxon>Rhabditoidea</taxon>
        <taxon>Rhabditidae</taxon>
        <taxon>Peloderinae</taxon>
        <taxon>Caenorhabditis</taxon>
    </lineage>
</organism>
<feature type="compositionally biased region" description="Basic residues" evidence="1">
    <location>
        <begin position="33"/>
        <end position="48"/>
    </location>
</feature>
<dbReference type="EMBL" id="CAJGYM010000005">
    <property type="protein sequence ID" value="CAD6186708.1"/>
    <property type="molecule type" value="Genomic_DNA"/>
</dbReference>
<sequence>MCEDSSGETANSLNPSPEAFISHAPRPNDDRGAKKKLKTSIGTRRQKRSVSTSAASCVFRIPSDSAHFLPTELFSESILHSELPQSGGIHGNAWRHKLRVLAEEISRGTAAAAAPSELFPLLALPPHLPSPFSASELLLFSVWK</sequence>
<keyword evidence="3" id="KW-1185">Reference proteome</keyword>
<proteinExistence type="predicted"/>
<reference evidence="2" key="1">
    <citation type="submission" date="2020-10" db="EMBL/GenBank/DDBJ databases">
        <authorList>
            <person name="Kikuchi T."/>
        </authorList>
    </citation>
    <scope>NUCLEOTIDE SEQUENCE</scope>
    <source>
        <strain evidence="2">NKZ352</strain>
    </source>
</reference>
<evidence type="ECO:0000256" key="1">
    <source>
        <dbReference type="SAM" id="MobiDB-lite"/>
    </source>
</evidence>
<evidence type="ECO:0000313" key="2">
    <source>
        <dbReference type="EMBL" id="CAD6186708.1"/>
    </source>
</evidence>
<dbReference type="Proteomes" id="UP000835052">
    <property type="component" value="Unassembled WGS sequence"/>
</dbReference>
<name>A0A8S1GVE0_9PELO</name>
<evidence type="ECO:0000313" key="3">
    <source>
        <dbReference type="Proteomes" id="UP000835052"/>
    </source>
</evidence>
<dbReference type="AlphaFoldDB" id="A0A8S1GVE0"/>
<protein>
    <submittedName>
        <fullName evidence="2">Uncharacterized protein</fullName>
    </submittedName>
</protein>
<feature type="region of interest" description="Disordered" evidence="1">
    <location>
        <begin position="1"/>
        <end position="52"/>
    </location>
</feature>
<comment type="caution">
    <text evidence="2">The sequence shown here is derived from an EMBL/GenBank/DDBJ whole genome shotgun (WGS) entry which is preliminary data.</text>
</comment>
<gene>
    <name evidence="2" type="ORF">CAUJ_LOCUS2627</name>
</gene>